<feature type="compositionally biased region" description="Basic and acidic residues" evidence="1">
    <location>
        <begin position="173"/>
        <end position="195"/>
    </location>
</feature>
<proteinExistence type="predicted"/>
<feature type="compositionally biased region" description="Polar residues" evidence="1">
    <location>
        <begin position="106"/>
        <end position="123"/>
    </location>
</feature>
<dbReference type="EMBL" id="ML975260">
    <property type="protein sequence ID" value="KAF1837581.1"/>
    <property type="molecule type" value="Genomic_DNA"/>
</dbReference>
<feature type="compositionally biased region" description="Low complexity" evidence="1">
    <location>
        <begin position="130"/>
        <end position="148"/>
    </location>
</feature>
<protein>
    <submittedName>
        <fullName evidence="2">Uncharacterized protein</fullName>
    </submittedName>
</protein>
<gene>
    <name evidence="2" type="ORF">BDW02DRAFT_565880</name>
</gene>
<feature type="compositionally biased region" description="Polar residues" evidence="1">
    <location>
        <begin position="149"/>
        <end position="166"/>
    </location>
</feature>
<feature type="region of interest" description="Disordered" evidence="1">
    <location>
        <begin position="1"/>
        <end position="195"/>
    </location>
</feature>
<evidence type="ECO:0000256" key="1">
    <source>
        <dbReference type="SAM" id="MobiDB-lite"/>
    </source>
</evidence>
<feature type="compositionally biased region" description="Polar residues" evidence="1">
    <location>
        <begin position="36"/>
        <end position="54"/>
    </location>
</feature>
<evidence type="ECO:0000313" key="2">
    <source>
        <dbReference type="EMBL" id="KAF1837581.1"/>
    </source>
</evidence>
<dbReference type="AlphaFoldDB" id="A0A6A5KQM2"/>
<keyword evidence="3" id="KW-1185">Reference proteome</keyword>
<accession>A0A6A5KQM2</accession>
<dbReference type="Proteomes" id="UP000800040">
    <property type="component" value="Unassembled WGS sequence"/>
</dbReference>
<organism evidence="2 3">
    <name type="scientific">Decorospora gaudefroyi</name>
    <dbReference type="NCBI Taxonomy" id="184978"/>
    <lineage>
        <taxon>Eukaryota</taxon>
        <taxon>Fungi</taxon>
        <taxon>Dikarya</taxon>
        <taxon>Ascomycota</taxon>
        <taxon>Pezizomycotina</taxon>
        <taxon>Dothideomycetes</taxon>
        <taxon>Pleosporomycetidae</taxon>
        <taxon>Pleosporales</taxon>
        <taxon>Pleosporineae</taxon>
        <taxon>Pleosporaceae</taxon>
        <taxon>Decorospora</taxon>
    </lineage>
</organism>
<feature type="compositionally biased region" description="Low complexity" evidence="1">
    <location>
        <begin position="1"/>
        <end position="16"/>
    </location>
</feature>
<name>A0A6A5KQM2_9PLEO</name>
<reference evidence="2" key="1">
    <citation type="submission" date="2020-01" db="EMBL/GenBank/DDBJ databases">
        <authorList>
            <consortium name="DOE Joint Genome Institute"/>
            <person name="Haridas S."/>
            <person name="Albert R."/>
            <person name="Binder M."/>
            <person name="Bloem J."/>
            <person name="Labutti K."/>
            <person name="Salamov A."/>
            <person name="Andreopoulos B."/>
            <person name="Baker S.E."/>
            <person name="Barry K."/>
            <person name="Bills G."/>
            <person name="Bluhm B.H."/>
            <person name="Cannon C."/>
            <person name="Castanera R."/>
            <person name="Culley D.E."/>
            <person name="Daum C."/>
            <person name="Ezra D."/>
            <person name="Gonzalez J.B."/>
            <person name="Henrissat B."/>
            <person name="Kuo A."/>
            <person name="Liang C."/>
            <person name="Lipzen A."/>
            <person name="Lutzoni F."/>
            <person name="Magnuson J."/>
            <person name="Mondo S."/>
            <person name="Nolan M."/>
            <person name="Ohm R."/>
            <person name="Pangilinan J."/>
            <person name="Park H.-J."/>
            <person name="Ramirez L."/>
            <person name="Alfaro M."/>
            <person name="Sun H."/>
            <person name="Tritt A."/>
            <person name="Yoshinaga Y."/>
            <person name="Zwiers L.-H."/>
            <person name="Turgeon B.G."/>
            <person name="Goodwin S.B."/>
            <person name="Spatafora J.W."/>
            <person name="Crous P.W."/>
            <person name="Grigoriev I.V."/>
        </authorList>
    </citation>
    <scope>NUCLEOTIDE SEQUENCE</scope>
    <source>
        <strain evidence="2">P77</strain>
    </source>
</reference>
<sequence length="235" mass="26580">MTRRQSQSGGRSSGPSRDSHHGDRVSSYPSRPRMNRASSHEQTTYYTSEVSSPQAPGIYGYVLTIVTSTPRRPPSERDHYDPQQDPQYIQVPRSSRADNLHPVGGVSNSASGIHPSPSRSQARPSDARHSNSAVLPSSSAPSPRAWTSRYNPFSGTFSTAQTNQPRLTAATLERLERHQSPDLDSMRRREREDERAGPYHAIGYVRRDGEVFDEDEVYEEYREYEYGDATNEEWY</sequence>
<evidence type="ECO:0000313" key="3">
    <source>
        <dbReference type="Proteomes" id="UP000800040"/>
    </source>
</evidence>
<feature type="compositionally biased region" description="Basic and acidic residues" evidence="1">
    <location>
        <begin position="73"/>
        <end position="82"/>
    </location>
</feature>